<dbReference type="Proteomes" id="UP001595826">
    <property type="component" value="Unassembled WGS sequence"/>
</dbReference>
<dbReference type="EMBL" id="JBHSCY010000001">
    <property type="protein sequence ID" value="MFC4268833.1"/>
    <property type="molecule type" value="Genomic_DNA"/>
</dbReference>
<proteinExistence type="predicted"/>
<evidence type="ECO:0000259" key="2">
    <source>
        <dbReference type="PROSITE" id="PS51186"/>
    </source>
</evidence>
<dbReference type="CDD" id="cd04301">
    <property type="entry name" value="NAT_SF"/>
    <property type="match status" value="1"/>
</dbReference>
<organism evidence="3 4">
    <name type="scientific">Polaribacter marinivivus</name>
    <dbReference type="NCBI Taxonomy" id="1524260"/>
    <lineage>
        <taxon>Bacteria</taxon>
        <taxon>Pseudomonadati</taxon>
        <taxon>Bacteroidota</taxon>
        <taxon>Flavobacteriia</taxon>
        <taxon>Flavobacteriales</taxon>
        <taxon>Flavobacteriaceae</taxon>
    </lineage>
</organism>
<keyword evidence="4" id="KW-1185">Reference proteome</keyword>
<accession>A0ABV8R9B6</accession>
<sequence>MTSKDFIIREIKPTDNKEVAKIIRSVILEMGAPKVGTAYEDKATDTMFETYQKEKSSYFVLEHYNTIVGGAGIAQLDNYDGNVCELQKMYFLPIARGKGLGSKLITICLEKAKELGFETCYLETLPYMKAAVKLYNKYGFKNLDKPMGNTCHYNCNVWMIKEIN</sequence>
<comment type="caution">
    <text evidence="3">The sequence shown here is derived from an EMBL/GenBank/DDBJ whole genome shotgun (WGS) entry which is preliminary data.</text>
</comment>
<keyword evidence="3" id="KW-0012">Acyltransferase</keyword>
<name>A0ABV8R9B6_9FLAO</name>
<dbReference type="PANTHER" id="PTHR13947">
    <property type="entry name" value="GNAT FAMILY N-ACETYLTRANSFERASE"/>
    <property type="match status" value="1"/>
</dbReference>
<protein>
    <submittedName>
        <fullName evidence="3">GNAT family N-acetyltransferase</fullName>
        <ecNumber evidence="3">2.3.-.-</ecNumber>
    </submittedName>
</protein>
<dbReference type="PANTHER" id="PTHR13947:SF37">
    <property type="entry name" value="LD18367P"/>
    <property type="match status" value="1"/>
</dbReference>
<reference evidence="4" key="1">
    <citation type="journal article" date="2019" name="Int. J. Syst. Evol. Microbiol.">
        <title>The Global Catalogue of Microorganisms (GCM) 10K type strain sequencing project: providing services to taxonomists for standard genome sequencing and annotation.</title>
        <authorList>
            <consortium name="The Broad Institute Genomics Platform"/>
            <consortium name="The Broad Institute Genome Sequencing Center for Infectious Disease"/>
            <person name="Wu L."/>
            <person name="Ma J."/>
        </authorList>
    </citation>
    <scope>NUCLEOTIDE SEQUENCE [LARGE SCALE GENOMIC DNA]</scope>
    <source>
        <strain evidence="4">CECT 8655</strain>
    </source>
</reference>
<dbReference type="Gene3D" id="3.40.630.30">
    <property type="match status" value="1"/>
</dbReference>
<dbReference type="InterPro" id="IPR050769">
    <property type="entry name" value="NAT_camello-type"/>
</dbReference>
<evidence type="ECO:0000313" key="3">
    <source>
        <dbReference type="EMBL" id="MFC4268833.1"/>
    </source>
</evidence>
<dbReference type="InterPro" id="IPR000182">
    <property type="entry name" value="GNAT_dom"/>
</dbReference>
<dbReference type="EC" id="2.3.-.-" evidence="3"/>
<evidence type="ECO:0000313" key="4">
    <source>
        <dbReference type="Proteomes" id="UP001595826"/>
    </source>
</evidence>
<evidence type="ECO:0000256" key="1">
    <source>
        <dbReference type="ARBA" id="ARBA00022679"/>
    </source>
</evidence>
<dbReference type="RefSeq" id="WP_377409551.1">
    <property type="nucleotide sequence ID" value="NZ_JBHSCY010000001.1"/>
</dbReference>
<keyword evidence="1 3" id="KW-0808">Transferase</keyword>
<gene>
    <name evidence="3" type="ORF">ACFOWD_07935</name>
</gene>
<dbReference type="PROSITE" id="PS51186">
    <property type="entry name" value="GNAT"/>
    <property type="match status" value="1"/>
</dbReference>
<feature type="domain" description="N-acetyltransferase" evidence="2">
    <location>
        <begin position="6"/>
        <end position="164"/>
    </location>
</feature>
<dbReference type="Pfam" id="PF00583">
    <property type="entry name" value="Acetyltransf_1"/>
    <property type="match status" value="1"/>
</dbReference>
<dbReference type="InterPro" id="IPR016181">
    <property type="entry name" value="Acyl_CoA_acyltransferase"/>
</dbReference>
<dbReference type="GO" id="GO:0016746">
    <property type="term" value="F:acyltransferase activity"/>
    <property type="evidence" value="ECO:0007669"/>
    <property type="project" value="UniProtKB-KW"/>
</dbReference>
<dbReference type="SUPFAM" id="SSF55729">
    <property type="entry name" value="Acyl-CoA N-acyltransferases (Nat)"/>
    <property type="match status" value="1"/>
</dbReference>